<keyword evidence="2" id="KW-0677">Repeat</keyword>
<gene>
    <name evidence="4" type="ORF">GCM10011613_15050</name>
</gene>
<protein>
    <submittedName>
        <fullName evidence="4">Thiosulfate sulfurtransferase</fullName>
    </submittedName>
</protein>
<dbReference type="CDD" id="cd01449">
    <property type="entry name" value="TST_Repeat_2"/>
    <property type="match status" value="1"/>
</dbReference>
<dbReference type="RefSeq" id="WP_229837709.1">
    <property type="nucleotide sequence ID" value="NZ_BMYZ01000001.1"/>
</dbReference>
<dbReference type="Proteomes" id="UP000619761">
    <property type="component" value="Unassembled WGS sequence"/>
</dbReference>
<dbReference type="SUPFAM" id="SSF52821">
    <property type="entry name" value="Rhodanese/Cell cycle control phosphatase"/>
    <property type="match status" value="2"/>
</dbReference>
<proteinExistence type="predicted"/>
<dbReference type="InterPro" id="IPR036873">
    <property type="entry name" value="Rhodanese-like_dom_sf"/>
</dbReference>
<dbReference type="InterPro" id="IPR045078">
    <property type="entry name" value="TST/MPST-like"/>
</dbReference>
<feature type="domain" description="Rhodanese" evidence="3">
    <location>
        <begin position="29"/>
        <end position="148"/>
    </location>
</feature>
<feature type="domain" description="Rhodanese" evidence="3">
    <location>
        <begin position="175"/>
        <end position="284"/>
    </location>
</feature>
<keyword evidence="1" id="KW-0808">Transferase</keyword>
<evidence type="ECO:0000256" key="1">
    <source>
        <dbReference type="ARBA" id="ARBA00022679"/>
    </source>
</evidence>
<dbReference type="Gene3D" id="3.40.250.10">
    <property type="entry name" value="Rhodanese-like domain"/>
    <property type="match status" value="2"/>
</dbReference>
<evidence type="ECO:0000313" key="4">
    <source>
        <dbReference type="EMBL" id="GGY71334.1"/>
    </source>
</evidence>
<comment type="caution">
    <text evidence="4">The sequence shown here is derived from an EMBL/GenBank/DDBJ whole genome shotgun (WGS) entry which is preliminary data.</text>
</comment>
<evidence type="ECO:0000313" key="5">
    <source>
        <dbReference type="Proteomes" id="UP000619761"/>
    </source>
</evidence>
<dbReference type="PANTHER" id="PTHR11364">
    <property type="entry name" value="THIOSULFATE SULFERTANSFERASE"/>
    <property type="match status" value="1"/>
</dbReference>
<dbReference type="PROSITE" id="PS50206">
    <property type="entry name" value="RHODANESE_3"/>
    <property type="match status" value="2"/>
</dbReference>
<dbReference type="Pfam" id="PF00581">
    <property type="entry name" value="Rhodanese"/>
    <property type="match status" value="2"/>
</dbReference>
<accession>A0ABQ3AYI1</accession>
<keyword evidence="5" id="KW-1185">Reference proteome</keyword>
<dbReference type="InterPro" id="IPR001763">
    <property type="entry name" value="Rhodanese-like_dom"/>
</dbReference>
<reference evidence="5" key="1">
    <citation type="journal article" date="2019" name="Int. J. Syst. Evol. Microbiol.">
        <title>The Global Catalogue of Microorganisms (GCM) 10K type strain sequencing project: providing services to taxonomists for standard genome sequencing and annotation.</title>
        <authorList>
            <consortium name="The Broad Institute Genomics Platform"/>
            <consortium name="The Broad Institute Genome Sequencing Center for Infectious Disease"/>
            <person name="Wu L."/>
            <person name="Ma J."/>
        </authorList>
    </citation>
    <scope>NUCLEOTIDE SEQUENCE [LARGE SCALE GENOMIC DNA]</scope>
    <source>
        <strain evidence="5">KCTC 32239</strain>
    </source>
</reference>
<evidence type="ECO:0000259" key="3">
    <source>
        <dbReference type="PROSITE" id="PS50206"/>
    </source>
</evidence>
<name>A0ABQ3AYI1_9GAMM</name>
<dbReference type="EMBL" id="BMYZ01000001">
    <property type="protein sequence ID" value="GGY71334.1"/>
    <property type="molecule type" value="Genomic_DNA"/>
</dbReference>
<sequence>MPTSAQYSTNHYQFMHPSLISASELQAQLNKAIVVLDCRFNLMDKTQGLTLYRQGHIPGAFYIDLERDLSSAVQTHGGRHPLPDFERLQEKWRSVGINQHTTVVVYDDSRMAYAARAWWLLKYMGHADVRILDGGFNAWVANKGAIDRREPAAKSGGFKMDLQANKTVNRDTILEESSLTLIDSREPRRFQGLEEPIDPVAGHIPKALNFFWQDVSDDKGLVKSLDLQKAHWSNLPTTENLAVYCGSGVTACVNIFSLHLCGIDAKLYPGSWSDWCSYLPQTTASHS</sequence>
<dbReference type="PROSITE" id="PS00380">
    <property type="entry name" value="RHODANESE_1"/>
    <property type="match status" value="1"/>
</dbReference>
<evidence type="ECO:0000256" key="2">
    <source>
        <dbReference type="ARBA" id="ARBA00022737"/>
    </source>
</evidence>
<dbReference type="InterPro" id="IPR001307">
    <property type="entry name" value="Thiosulphate_STrfase_CS"/>
</dbReference>
<dbReference type="PANTHER" id="PTHR11364:SF27">
    <property type="entry name" value="SULFURTRANSFERASE"/>
    <property type="match status" value="1"/>
</dbReference>
<dbReference type="CDD" id="cd01448">
    <property type="entry name" value="TST_Repeat_1"/>
    <property type="match status" value="1"/>
</dbReference>
<dbReference type="SMART" id="SM00450">
    <property type="entry name" value="RHOD"/>
    <property type="match status" value="2"/>
</dbReference>
<organism evidence="4 5">
    <name type="scientific">Cellvibrio zantedeschiae</name>
    <dbReference type="NCBI Taxonomy" id="1237077"/>
    <lineage>
        <taxon>Bacteria</taxon>
        <taxon>Pseudomonadati</taxon>
        <taxon>Pseudomonadota</taxon>
        <taxon>Gammaproteobacteria</taxon>
        <taxon>Cellvibrionales</taxon>
        <taxon>Cellvibrionaceae</taxon>
        <taxon>Cellvibrio</taxon>
    </lineage>
</organism>